<protein>
    <recommendedName>
        <fullName evidence="3">DUF721 domain-containing protein</fullName>
    </recommendedName>
</protein>
<evidence type="ECO:0000313" key="1">
    <source>
        <dbReference type="EMBL" id="PQL90458.1"/>
    </source>
</evidence>
<dbReference type="EMBL" id="PSZM01000046">
    <property type="protein sequence ID" value="PQL90458.1"/>
    <property type="molecule type" value="Genomic_DNA"/>
</dbReference>
<dbReference type="Proteomes" id="UP000238042">
    <property type="component" value="Unassembled WGS sequence"/>
</dbReference>
<reference evidence="1 2" key="1">
    <citation type="submission" date="2018-02" db="EMBL/GenBank/DDBJ databases">
        <title>Genome sequences of Apibacter spp., gut symbionts of Asian honey bees.</title>
        <authorList>
            <person name="Kwong W.K."/>
            <person name="Steele M.I."/>
            <person name="Moran N.A."/>
        </authorList>
    </citation>
    <scope>NUCLEOTIDE SEQUENCE [LARGE SCALE GENOMIC DNA]</scope>
    <source>
        <strain evidence="2">wkB301</strain>
    </source>
</reference>
<dbReference type="Pfam" id="PF05258">
    <property type="entry name" value="DciA"/>
    <property type="match status" value="1"/>
</dbReference>
<dbReference type="InterPro" id="IPR007922">
    <property type="entry name" value="DciA-like"/>
</dbReference>
<comment type="caution">
    <text evidence="1">The sequence shown here is derived from an EMBL/GenBank/DDBJ whole genome shotgun (WGS) entry which is preliminary data.</text>
</comment>
<accession>A0A2S8A7C6</accession>
<dbReference type="AlphaFoldDB" id="A0A2S8A7C6"/>
<organism evidence="1 2">
    <name type="scientific">Apibacter adventoris</name>
    <dbReference type="NCBI Taxonomy" id="1679466"/>
    <lineage>
        <taxon>Bacteria</taxon>
        <taxon>Pseudomonadati</taxon>
        <taxon>Bacteroidota</taxon>
        <taxon>Flavobacteriia</taxon>
        <taxon>Flavobacteriales</taxon>
        <taxon>Weeksellaceae</taxon>
        <taxon>Apibacter</taxon>
    </lineage>
</organism>
<sequence length="97" mass="11321">MSLRRKEQTSNSAIKSLIKALGLEEKLLILEIEKIWKNMMGDVICKHTLKMFIDKKVLFIQLNSASLRNELNYNQAAILSEIIKETHTKYINKIKFI</sequence>
<evidence type="ECO:0008006" key="3">
    <source>
        <dbReference type="Google" id="ProtNLM"/>
    </source>
</evidence>
<keyword evidence="2" id="KW-1185">Reference proteome</keyword>
<dbReference type="OrthoDB" id="9804942at2"/>
<evidence type="ECO:0000313" key="2">
    <source>
        <dbReference type="Proteomes" id="UP000238042"/>
    </source>
</evidence>
<gene>
    <name evidence="1" type="ORF">C4S77_11240</name>
</gene>
<dbReference type="RefSeq" id="WP_105247626.1">
    <property type="nucleotide sequence ID" value="NZ_PSZM01000046.1"/>
</dbReference>
<name>A0A2S8A7C6_9FLAO</name>
<proteinExistence type="predicted"/>